<organism evidence="4 5">
    <name type="scientific">Talaromyces proteolyticus</name>
    <dbReference type="NCBI Taxonomy" id="1131652"/>
    <lineage>
        <taxon>Eukaryota</taxon>
        <taxon>Fungi</taxon>
        <taxon>Dikarya</taxon>
        <taxon>Ascomycota</taxon>
        <taxon>Pezizomycotina</taxon>
        <taxon>Eurotiomycetes</taxon>
        <taxon>Eurotiomycetidae</taxon>
        <taxon>Eurotiales</taxon>
        <taxon>Trichocomaceae</taxon>
        <taxon>Talaromyces</taxon>
        <taxon>Talaromyces sect. Bacilispori</taxon>
    </lineage>
</organism>
<gene>
    <name evidence="4" type="ORF">BGW36DRAFT_376101</name>
</gene>
<dbReference type="AlphaFoldDB" id="A0AAD4Q185"/>
<name>A0AAD4Q185_9EURO</name>
<dbReference type="GO" id="GO:0004497">
    <property type="term" value="F:monooxygenase activity"/>
    <property type="evidence" value="ECO:0007669"/>
    <property type="project" value="UniProtKB-KW"/>
</dbReference>
<dbReference type="Pfam" id="PF13738">
    <property type="entry name" value="Pyr_redox_3"/>
    <property type="match status" value="1"/>
</dbReference>
<dbReference type="PANTHER" id="PTHR23023">
    <property type="entry name" value="DIMETHYLANILINE MONOOXYGENASE"/>
    <property type="match status" value="1"/>
</dbReference>
<protein>
    <submittedName>
        <fullName evidence="4">Dimethylaniline monooxygenase</fullName>
    </submittedName>
</protein>
<dbReference type="Proteomes" id="UP001201262">
    <property type="component" value="Unassembled WGS sequence"/>
</dbReference>
<keyword evidence="2" id="KW-0274">FAD</keyword>
<accession>A0AAD4Q185</accession>
<keyword evidence="3" id="KW-0560">Oxidoreductase</keyword>
<dbReference type="RefSeq" id="XP_046072908.1">
    <property type="nucleotide sequence ID" value="XM_046215843.1"/>
</dbReference>
<evidence type="ECO:0000256" key="2">
    <source>
        <dbReference type="ARBA" id="ARBA00022827"/>
    </source>
</evidence>
<dbReference type="GeneID" id="70246130"/>
<dbReference type="InterPro" id="IPR036188">
    <property type="entry name" value="FAD/NAD-bd_sf"/>
</dbReference>
<evidence type="ECO:0000256" key="3">
    <source>
        <dbReference type="ARBA" id="ARBA00023002"/>
    </source>
</evidence>
<keyword evidence="1" id="KW-0285">Flavoprotein</keyword>
<evidence type="ECO:0000256" key="1">
    <source>
        <dbReference type="ARBA" id="ARBA00022630"/>
    </source>
</evidence>
<sequence length="576" mass="64663">MGDVIEVDVLVIGAGISGIFAAKFWLDTHPGSRLVILDRDNCIGGTWNSRRGYDTFWTQWTVGTAEFSDQPMPRPPDEDVYLEFFKAKHTTKYLNDYVDSHSYSGQTLRDRVKLLAEVQSVQKVDGGWTVVSKERETPLQHTFKTAKLIVASGLTSIPNIPSLPGRDGFLGQVLHQDDFGSSNVLTSPEVKNITVLGGGKSSADMVYESVKAGKTVSWVLKATDTAGPGFFLSPKGVGPYKNAFEIGMTRLAATFTPSIMNGINWWTRLLHCSKYGPRLIAGFWESVDTKARTEANYQRKGVQNFDKLSPHSPIFWQNCTGGLLNHPDFFDTIADNVRIYVGDIECLDKDVLRLKSGDQIPTDGLLCGTGWQPSLQFFSEEQCRQLGLPHLVDDESPDEKSHWTALETEADAKVLATFPQLETPPPVFLKPITKSPYRLYRHVVPLCESGNASKDRSIVFIGQIGVGNYFPVVECQSIWTTAYLDGKLDLPSIEEQEKDVALFTTWCRRRYLSNGIRGNTMTFELIGYTDTLLRDLDLRSNRKGWFKDIFFSVWARDFGSLKAEFMEKYGYNEIDK</sequence>
<dbReference type="EMBL" id="JAJTJA010000005">
    <property type="protein sequence ID" value="KAH8698444.1"/>
    <property type="molecule type" value="Genomic_DNA"/>
</dbReference>
<dbReference type="SUPFAM" id="SSF51905">
    <property type="entry name" value="FAD/NAD(P)-binding domain"/>
    <property type="match status" value="2"/>
</dbReference>
<evidence type="ECO:0000313" key="4">
    <source>
        <dbReference type="EMBL" id="KAH8698444.1"/>
    </source>
</evidence>
<keyword evidence="4" id="KW-0503">Monooxygenase</keyword>
<dbReference type="Gene3D" id="3.50.50.60">
    <property type="entry name" value="FAD/NAD(P)-binding domain"/>
    <property type="match status" value="2"/>
</dbReference>
<proteinExistence type="predicted"/>
<reference evidence="4" key="1">
    <citation type="submission" date="2021-12" db="EMBL/GenBank/DDBJ databases">
        <title>Convergent genome expansion in fungi linked to evolution of root-endophyte symbiosis.</title>
        <authorList>
            <consortium name="DOE Joint Genome Institute"/>
            <person name="Ke Y.-H."/>
            <person name="Bonito G."/>
            <person name="Liao H.-L."/>
            <person name="Looney B."/>
            <person name="Rojas-Flechas A."/>
            <person name="Nash J."/>
            <person name="Hameed K."/>
            <person name="Schadt C."/>
            <person name="Martin F."/>
            <person name="Crous P.W."/>
            <person name="Miettinen O."/>
            <person name="Magnuson J.K."/>
            <person name="Labbe J."/>
            <person name="Jacobson D."/>
            <person name="Doktycz M.J."/>
            <person name="Veneault-Fourrey C."/>
            <person name="Kuo A."/>
            <person name="Mondo S."/>
            <person name="Calhoun S."/>
            <person name="Riley R."/>
            <person name="Ohm R."/>
            <person name="LaButti K."/>
            <person name="Andreopoulos B."/>
            <person name="Pangilinan J."/>
            <person name="Nolan M."/>
            <person name="Tritt A."/>
            <person name="Clum A."/>
            <person name="Lipzen A."/>
            <person name="Daum C."/>
            <person name="Barry K."/>
            <person name="Grigoriev I.V."/>
            <person name="Vilgalys R."/>
        </authorList>
    </citation>
    <scope>NUCLEOTIDE SEQUENCE</scope>
    <source>
        <strain evidence="4">PMI_201</strain>
    </source>
</reference>
<dbReference type="InterPro" id="IPR050346">
    <property type="entry name" value="FMO-like"/>
</dbReference>
<comment type="caution">
    <text evidence="4">The sequence shown here is derived from an EMBL/GenBank/DDBJ whole genome shotgun (WGS) entry which is preliminary data.</text>
</comment>
<evidence type="ECO:0000313" key="5">
    <source>
        <dbReference type="Proteomes" id="UP001201262"/>
    </source>
</evidence>
<keyword evidence="5" id="KW-1185">Reference proteome</keyword>